<reference evidence="3" key="1">
    <citation type="submission" date="2023-07" db="EMBL/GenBank/DDBJ databases">
        <title>30 novel species of actinomycetes from the DSMZ collection.</title>
        <authorList>
            <person name="Nouioui I."/>
        </authorList>
    </citation>
    <scope>NUCLEOTIDE SEQUENCE [LARGE SCALE GENOMIC DNA]</scope>
    <source>
        <strain evidence="3">DSM 41770</strain>
    </source>
</reference>
<proteinExistence type="predicted"/>
<feature type="region of interest" description="Disordered" evidence="1">
    <location>
        <begin position="1"/>
        <end position="23"/>
    </location>
</feature>
<accession>A0ABU2RR34</accession>
<dbReference type="EMBL" id="JAVREX010000012">
    <property type="protein sequence ID" value="MDT0430997.1"/>
    <property type="molecule type" value="Genomic_DNA"/>
</dbReference>
<evidence type="ECO:0000313" key="3">
    <source>
        <dbReference type="Proteomes" id="UP001183777"/>
    </source>
</evidence>
<keyword evidence="3" id="KW-1185">Reference proteome</keyword>
<dbReference type="RefSeq" id="WP_311660107.1">
    <property type="nucleotide sequence ID" value="NZ_JAVREX010000012.1"/>
</dbReference>
<dbReference type="Proteomes" id="UP001183777">
    <property type="component" value="Unassembled WGS sequence"/>
</dbReference>
<sequence length="198" mass="21631">MPSTGPRWRGKANDIDPTHHQGPVAFGEAKGVVVIIKDGYIRGYRMTKEKSLSKYDPLPSSQGGPTGLRMQIKVTAVKGSFHTRFTSAQTDLMLEALRTLQGWGYSDEALAVQLNAGQEEIDLLAERLRGDHETARDFTLTARELHVIHSALTAVATTFISGGGFSEEGFYNKTSFFRENLDAMASSIVRAVDEATAP</sequence>
<organism evidence="2 3">
    <name type="scientific">Streptomyces salyersiae</name>
    <dbReference type="NCBI Taxonomy" id="3075530"/>
    <lineage>
        <taxon>Bacteria</taxon>
        <taxon>Bacillati</taxon>
        <taxon>Actinomycetota</taxon>
        <taxon>Actinomycetes</taxon>
        <taxon>Kitasatosporales</taxon>
        <taxon>Streptomycetaceae</taxon>
        <taxon>Streptomyces</taxon>
    </lineage>
</organism>
<evidence type="ECO:0000256" key="1">
    <source>
        <dbReference type="SAM" id="MobiDB-lite"/>
    </source>
</evidence>
<protein>
    <submittedName>
        <fullName evidence="2">Uncharacterized protein</fullName>
    </submittedName>
</protein>
<evidence type="ECO:0000313" key="2">
    <source>
        <dbReference type="EMBL" id="MDT0430997.1"/>
    </source>
</evidence>
<comment type="caution">
    <text evidence="2">The sequence shown here is derived from an EMBL/GenBank/DDBJ whole genome shotgun (WGS) entry which is preliminary data.</text>
</comment>
<name>A0ABU2RR34_9ACTN</name>
<gene>
    <name evidence="2" type="ORF">RM649_25555</name>
</gene>